<gene>
    <name evidence="4" type="primary">LOC104709406</name>
</gene>
<dbReference type="InterPro" id="IPR005162">
    <property type="entry name" value="Retrotrans_gag_dom"/>
</dbReference>
<reference evidence="3" key="1">
    <citation type="journal article" date="2014" name="Nat. Commun.">
        <title>The emerging biofuel crop Camelina sativa retains a highly undifferentiated hexaploid genome structure.</title>
        <authorList>
            <person name="Kagale S."/>
            <person name="Koh C."/>
            <person name="Nixon J."/>
            <person name="Bollina V."/>
            <person name="Clarke W.E."/>
            <person name="Tuteja R."/>
            <person name="Spillane C."/>
            <person name="Robinson S.J."/>
            <person name="Links M.G."/>
            <person name="Clarke C."/>
            <person name="Higgins E.E."/>
            <person name="Huebert T."/>
            <person name="Sharpe A.G."/>
            <person name="Parkin I.A."/>
        </authorList>
    </citation>
    <scope>NUCLEOTIDE SEQUENCE [LARGE SCALE GENOMIC DNA]</scope>
    <source>
        <strain evidence="3">cv. DH55</strain>
    </source>
</reference>
<feature type="region of interest" description="Disordered" evidence="1">
    <location>
        <begin position="280"/>
        <end position="330"/>
    </location>
</feature>
<sequence length="459" mass="52151">MSIHIGSSYFSPEEEDAGSCQLFVESLTGEALNWFSRLKDNSIDGYEALTTAFLQHHQCFMHVPASNADLWRMYQKHNESLQTFMARFKGVVSQLAISDDTAIGALKNALAHGTKFKEDLTIQPATSLGELLARANQYIEVEEDKGKGNTNQVDAVEKAPEKVLSPKNKVVEAYYEPRQHYNRNYAKGKRARKATMFAIDGNEQQQGKRWNKYDRETDGPTYKGKRGYCKFHKFGGHSTEDCKTLQYLLLHKYKRGDIDVERERRKVNTHKDNPYCLADQQQHERQHEQEAAAQNDRARAQNDQAREIARLPPPPKQNHDAEEHDEPAPRRRINMIMGCLSTCRDLVRSIQAYCREAETKRSWPCHSSVFKTSSDPIMFTEEDALHASPNNDPLVVDMVNGESLVTGILIDIGSSVNVIFKDVLIQMEIELRSTTHETQLLTGFDGDTIMTVGTITLQI</sequence>
<protein>
    <submittedName>
        <fullName evidence="4">Uncharacterized protein LOC104709406</fullName>
    </submittedName>
</protein>
<dbReference type="GeneID" id="104709406"/>
<name>A0ABM0TCR9_CAMSA</name>
<feature type="compositionally biased region" description="Basic and acidic residues" evidence="1">
    <location>
        <begin position="317"/>
        <end position="329"/>
    </location>
</feature>
<dbReference type="RefSeq" id="XP_010424329.1">
    <property type="nucleotide sequence ID" value="XM_010426027.1"/>
</dbReference>
<evidence type="ECO:0000256" key="1">
    <source>
        <dbReference type="SAM" id="MobiDB-lite"/>
    </source>
</evidence>
<evidence type="ECO:0000313" key="3">
    <source>
        <dbReference type="Proteomes" id="UP000694864"/>
    </source>
</evidence>
<proteinExistence type="predicted"/>
<reference evidence="4" key="2">
    <citation type="submission" date="2025-08" db="UniProtKB">
        <authorList>
            <consortium name="RefSeq"/>
        </authorList>
    </citation>
    <scope>IDENTIFICATION</scope>
    <source>
        <tissue evidence="4">Leaf</tissue>
    </source>
</reference>
<feature type="compositionally biased region" description="Basic and acidic residues" evidence="1">
    <location>
        <begin position="281"/>
        <end position="309"/>
    </location>
</feature>
<dbReference type="Pfam" id="PF03732">
    <property type="entry name" value="Retrotrans_gag"/>
    <property type="match status" value="1"/>
</dbReference>
<dbReference type="CDD" id="cd00303">
    <property type="entry name" value="retropepsin_like"/>
    <property type="match status" value="1"/>
</dbReference>
<evidence type="ECO:0000259" key="2">
    <source>
        <dbReference type="Pfam" id="PF03732"/>
    </source>
</evidence>
<evidence type="ECO:0000313" key="4">
    <source>
        <dbReference type="RefSeq" id="XP_010424329.1"/>
    </source>
</evidence>
<dbReference type="PANTHER" id="PTHR33223">
    <property type="entry name" value="CCHC-TYPE DOMAIN-CONTAINING PROTEIN"/>
    <property type="match status" value="1"/>
</dbReference>
<keyword evidence="3" id="KW-1185">Reference proteome</keyword>
<feature type="domain" description="Retrotransposon gag" evidence="2">
    <location>
        <begin position="21"/>
        <end position="110"/>
    </location>
</feature>
<organism evidence="3 4">
    <name type="scientific">Camelina sativa</name>
    <name type="common">False flax</name>
    <name type="synonym">Myagrum sativum</name>
    <dbReference type="NCBI Taxonomy" id="90675"/>
    <lineage>
        <taxon>Eukaryota</taxon>
        <taxon>Viridiplantae</taxon>
        <taxon>Streptophyta</taxon>
        <taxon>Embryophyta</taxon>
        <taxon>Tracheophyta</taxon>
        <taxon>Spermatophyta</taxon>
        <taxon>Magnoliopsida</taxon>
        <taxon>eudicotyledons</taxon>
        <taxon>Gunneridae</taxon>
        <taxon>Pentapetalae</taxon>
        <taxon>rosids</taxon>
        <taxon>malvids</taxon>
        <taxon>Brassicales</taxon>
        <taxon>Brassicaceae</taxon>
        <taxon>Camelineae</taxon>
        <taxon>Camelina</taxon>
    </lineage>
</organism>
<dbReference type="PANTHER" id="PTHR33223:SF11">
    <property type="entry name" value="ELEMENT PROTEIN, PUTATIVE-RELATED"/>
    <property type="match status" value="1"/>
</dbReference>
<accession>A0ABM0TCR9</accession>
<dbReference type="Proteomes" id="UP000694864">
    <property type="component" value="Chromosome 8"/>
</dbReference>